<comment type="caution">
    <text evidence="1">The sequence shown here is derived from an EMBL/GenBank/DDBJ whole genome shotgun (WGS) entry which is preliminary data.</text>
</comment>
<dbReference type="RefSeq" id="WP_203006172.1">
    <property type="nucleotide sequence ID" value="NZ_JADWYU010000147.1"/>
</dbReference>
<organism evidence="1 2">
    <name type="scientific">Frankia nepalensis</name>
    <dbReference type="NCBI Taxonomy" id="1836974"/>
    <lineage>
        <taxon>Bacteria</taxon>
        <taxon>Bacillati</taxon>
        <taxon>Actinomycetota</taxon>
        <taxon>Actinomycetes</taxon>
        <taxon>Frankiales</taxon>
        <taxon>Frankiaceae</taxon>
        <taxon>Frankia</taxon>
    </lineage>
</organism>
<reference evidence="1" key="1">
    <citation type="submission" date="2020-12" db="EMBL/GenBank/DDBJ databases">
        <title>Genomic characterization of non-nitrogen-fixing Frankia strains.</title>
        <authorList>
            <person name="Carlos-Shanley C."/>
            <person name="Guerra T."/>
            <person name="Hahn D."/>
        </authorList>
    </citation>
    <scope>NUCLEOTIDE SEQUENCE</scope>
    <source>
        <strain evidence="1">CN6</strain>
    </source>
</reference>
<protein>
    <submittedName>
        <fullName evidence="1">Uncharacterized protein</fullName>
    </submittedName>
</protein>
<sequence length="55" mass="5583">MAGPRWQVRAAALAALGRFADALPAADRVRLRLVLPAGTEEGAAAGRAAIACPLT</sequence>
<dbReference type="AlphaFoldDB" id="A0A937RKN7"/>
<gene>
    <name evidence="1" type="ORF">I7412_33750</name>
</gene>
<evidence type="ECO:0000313" key="2">
    <source>
        <dbReference type="Proteomes" id="UP000604475"/>
    </source>
</evidence>
<dbReference type="EMBL" id="JAEACQ010000293">
    <property type="protein sequence ID" value="MBL7632037.1"/>
    <property type="molecule type" value="Genomic_DNA"/>
</dbReference>
<proteinExistence type="predicted"/>
<keyword evidence="2" id="KW-1185">Reference proteome</keyword>
<accession>A0A937RKN7</accession>
<dbReference type="Proteomes" id="UP000604475">
    <property type="component" value="Unassembled WGS sequence"/>
</dbReference>
<evidence type="ECO:0000313" key="1">
    <source>
        <dbReference type="EMBL" id="MBL7632037.1"/>
    </source>
</evidence>
<name>A0A937RKN7_9ACTN</name>